<evidence type="ECO:0000256" key="4">
    <source>
        <dbReference type="ARBA" id="ARBA00022723"/>
    </source>
</evidence>
<evidence type="ECO:0000256" key="6">
    <source>
        <dbReference type="ARBA" id="ARBA00022842"/>
    </source>
</evidence>
<evidence type="ECO:0000256" key="2">
    <source>
        <dbReference type="ARBA" id="ARBA00001946"/>
    </source>
</evidence>
<evidence type="ECO:0000313" key="11">
    <source>
        <dbReference type="EMBL" id="KAK9698465.1"/>
    </source>
</evidence>
<dbReference type="PROSITE" id="PS01032">
    <property type="entry name" value="PPM_1"/>
    <property type="match status" value="1"/>
</dbReference>
<dbReference type="SMART" id="SM00332">
    <property type="entry name" value="PP2Cc"/>
    <property type="match status" value="1"/>
</dbReference>
<sequence length="284" mass="30650">MSKPPTIGHGLISVIGRRRSMQDAFTVFPNLVHLRSNGEETSYDFFAVFDGHGSRKVSNKCKQRLHHLVAEELTRDVGKVVEWQSVMATCFARMDAEVAEAEGDTGSLAKVTVGSTALVMVVISEEEIVVANFGDCKVVLFRDNSALQLSHDHMPERHDDRERMEGAGVTVSGLISGSLSTSTPIVNLEPEVEVCKRNATDDFLVIGTNGLWDVMPNDMACELVRKCFSGQVSKTVLEGVGGNSSAAATTMLALLAIARGSPDNISVIVVQLRSFDAESSSFTT</sequence>
<keyword evidence="8" id="KW-0464">Manganese</keyword>
<feature type="domain" description="PPM-type phosphatase" evidence="10">
    <location>
        <begin position="8"/>
        <end position="272"/>
    </location>
</feature>
<dbReference type="Proteomes" id="UP001443914">
    <property type="component" value="Unassembled WGS sequence"/>
</dbReference>
<dbReference type="PROSITE" id="PS51746">
    <property type="entry name" value="PPM_2"/>
    <property type="match status" value="1"/>
</dbReference>
<organism evidence="11 12">
    <name type="scientific">Saponaria officinalis</name>
    <name type="common">Common soapwort</name>
    <name type="synonym">Lychnis saponaria</name>
    <dbReference type="NCBI Taxonomy" id="3572"/>
    <lineage>
        <taxon>Eukaryota</taxon>
        <taxon>Viridiplantae</taxon>
        <taxon>Streptophyta</taxon>
        <taxon>Embryophyta</taxon>
        <taxon>Tracheophyta</taxon>
        <taxon>Spermatophyta</taxon>
        <taxon>Magnoliopsida</taxon>
        <taxon>eudicotyledons</taxon>
        <taxon>Gunneridae</taxon>
        <taxon>Pentapetalae</taxon>
        <taxon>Caryophyllales</taxon>
        <taxon>Caryophyllaceae</taxon>
        <taxon>Caryophylleae</taxon>
        <taxon>Saponaria</taxon>
    </lineage>
</organism>
<dbReference type="EMBL" id="JBDFQZ010000008">
    <property type="protein sequence ID" value="KAK9698465.1"/>
    <property type="molecule type" value="Genomic_DNA"/>
</dbReference>
<keyword evidence="7 9" id="KW-0904">Protein phosphatase</keyword>
<evidence type="ECO:0000259" key="10">
    <source>
        <dbReference type="PROSITE" id="PS51746"/>
    </source>
</evidence>
<keyword evidence="12" id="KW-1185">Reference proteome</keyword>
<accession>A0AAW1J7L7</accession>
<dbReference type="GO" id="GO:0046872">
    <property type="term" value="F:metal ion binding"/>
    <property type="evidence" value="ECO:0007669"/>
    <property type="project" value="UniProtKB-KW"/>
</dbReference>
<dbReference type="GO" id="GO:0004722">
    <property type="term" value="F:protein serine/threonine phosphatase activity"/>
    <property type="evidence" value="ECO:0007669"/>
    <property type="project" value="UniProtKB-EC"/>
</dbReference>
<evidence type="ECO:0000256" key="9">
    <source>
        <dbReference type="RuleBase" id="RU003465"/>
    </source>
</evidence>
<reference evidence="11" key="1">
    <citation type="submission" date="2024-03" db="EMBL/GenBank/DDBJ databases">
        <title>WGS assembly of Saponaria officinalis var. Norfolk2.</title>
        <authorList>
            <person name="Jenkins J."/>
            <person name="Shu S."/>
            <person name="Grimwood J."/>
            <person name="Barry K."/>
            <person name="Goodstein D."/>
            <person name="Schmutz J."/>
            <person name="Leebens-Mack J."/>
            <person name="Osbourn A."/>
        </authorList>
    </citation>
    <scope>NUCLEOTIDE SEQUENCE [LARGE SCALE GENOMIC DNA]</scope>
    <source>
        <strain evidence="11">JIC</strain>
    </source>
</reference>
<evidence type="ECO:0000256" key="3">
    <source>
        <dbReference type="ARBA" id="ARBA00013081"/>
    </source>
</evidence>
<evidence type="ECO:0000256" key="1">
    <source>
        <dbReference type="ARBA" id="ARBA00001936"/>
    </source>
</evidence>
<gene>
    <name evidence="11" type="ORF">RND81_08G106100</name>
</gene>
<dbReference type="InterPro" id="IPR001932">
    <property type="entry name" value="PPM-type_phosphatase-like_dom"/>
</dbReference>
<comment type="cofactor">
    <cofactor evidence="1">
        <name>Mn(2+)</name>
        <dbReference type="ChEBI" id="CHEBI:29035"/>
    </cofactor>
</comment>
<dbReference type="Gene3D" id="3.60.40.10">
    <property type="entry name" value="PPM-type phosphatase domain"/>
    <property type="match status" value="1"/>
</dbReference>
<dbReference type="InterPro" id="IPR015655">
    <property type="entry name" value="PP2C"/>
</dbReference>
<dbReference type="InterPro" id="IPR036457">
    <property type="entry name" value="PPM-type-like_dom_sf"/>
</dbReference>
<evidence type="ECO:0000313" key="12">
    <source>
        <dbReference type="Proteomes" id="UP001443914"/>
    </source>
</evidence>
<comment type="similarity">
    <text evidence="9">Belongs to the PP2C family.</text>
</comment>
<dbReference type="EC" id="3.1.3.16" evidence="3"/>
<evidence type="ECO:0000256" key="5">
    <source>
        <dbReference type="ARBA" id="ARBA00022801"/>
    </source>
</evidence>
<keyword evidence="6" id="KW-0460">Magnesium</keyword>
<dbReference type="Pfam" id="PF00481">
    <property type="entry name" value="PP2C"/>
    <property type="match status" value="1"/>
</dbReference>
<evidence type="ECO:0000256" key="7">
    <source>
        <dbReference type="ARBA" id="ARBA00022912"/>
    </source>
</evidence>
<comment type="caution">
    <text evidence="11">The sequence shown here is derived from an EMBL/GenBank/DDBJ whole genome shotgun (WGS) entry which is preliminary data.</text>
</comment>
<name>A0AAW1J7L7_SAPOF</name>
<comment type="cofactor">
    <cofactor evidence="2">
        <name>Mg(2+)</name>
        <dbReference type="ChEBI" id="CHEBI:18420"/>
    </cofactor>
</comment>
<dbReference type="AlphaFoldDB" id="A0AAW1J7L7"/>
<proteinExistence type="inferred from homology"/>
<evidence type="ECO:0000256" key="8">
    <source>
        <dbReference type="ARBA" id="ARBA00023211"/>
    </source>
</evidence>
<dbReference type="CDD" id="cd00143">
    <property type="entry name" value="PP2Cc"/>
    <property type="match status" value="1"/>
</dbReference>
<dbReference type="PANTHER" id="PTHR47992">
    <property type="entry name" value="PROTEIN PHOSPHATASE"/>
    <property type="match status" value="1"/>
</dbReference>
<protein>
    <recommendedName>
        <fullName evidence="3">protein-serine/threonine phosphatase</fullName>
        <ecNumber evidence="3">3.1.3.16</ecNumber>
    </recommendedName>
</protein>
<dbReference type="SUPFAM" id="SSF81606">
    <property type="entry name" value="PP2C-like"/>
    <property type="match status" value="1"/>
</dbReference>
<dbReference type="InterPro" id="IPR000222">
    <property type="entry name" value="PP2C_BS"/>
</dbReference>
<keyword evidence="4" id="KW-0479">Metal-binding</keyword>
<keyword evidence="5 9" id="KW-0378">Hydrolase</keyword>